<feature type="compositionally biased region" description="Gly residues" evidence="1">
    <location>
        <begin position="2370"/>
        <end position="2381"/>
    </location>
</feature>
<keyword evidence="6" id="KW-1185">Reference proteome</keyword>
<feature type="compositionally biased region" description="Low complexity" evidence="1">
    <location>
        <begin position="515"/>
        <end position="525"/>
    </location>
</feature>
<feature type="region of interest" description="Disordered" evidence="1">
    <location>
        <begin position="963"/>
        <end position="985"/>
    </location>
</feature>
<feature type="domain" description="Tox-PL" evidence="3">
    <location>
        <begin position="941"/>
        <end position="1055"/>
    </location>
</feature>
<dbReference type="Pfam" id="PF15644">
    <property type="entry name" value="Gln_amidase"/>
    <property type="match status" value="2"/>
</dbReference>
<feature type="compositionally biased region" description="Polar residues" evidence="1">
    <location>
        <begin position="643"/>
        <end position="655"/>
    </location>
</feature>
<feature type="compositionally biased region" description="Gly residues" evidence="1">
    <location>
        <begin position="2080"/>
        <end position="2092"/>
    </location>
</feature>
<evidence type="ECO:0000313" key="6">
    <source>
        <dbReference type="Proteomes" id="UP001500967"/>
    </source>
</evidence>
<evidence type="ECO:0008006" key="7">
    <source>
        <dbReference type="Google" id="ProtNLM"/>
    </source>
</evidence>
<feature type="compositionally biased region" description="Low complexity" evidence="1">
    <location>
        <begin position="2488"/>
        <end position="2503"/>
    </location>
</feature>
<sequence length="2803" mass="295586">MAVWKPDFGEYDYVWDFICGVTAGNPWPEGNEDDLWALAEEWTAVAQALSDAMQDAGPVVNDLMAAWGGDSGYAFLGLWEVLGQSSEAGLGAVAEMASSLADMSDHAALELQYNKLTTLITVIITIISVFTALIGAFFTGGGSAAAIQPIMTGGRIAVQQSFRQLVRNIARKVVEKELRKELLKKAVTREGLRKLGKEAAEELVEEVLEEVVLVDGLSQAIQMAGGHRTSWDGSKTAASAIGATAGVPIGMGVAPAVRWAKNRAGRLVTDRLSDATIDRINRGIDRTNSPTTRFGGLGKQFAGTPGQAVSVGLVNAVTSPTSSWIANGVVYGNWQYPADSIMSSALAGASRANTISPAQLAAAYLTGGPTAFRETLLGSHQAALSWGVPTTPDSNLSLPGSNDSLGLGASSHSPTNASGSVAAQVPLSFAGSSPGNSTDTSISASTSASTVPSSSIAAALAPFSNLDPTAPMPASKASVASMAPSLVGEPASPLVTKVATHSSRDETPIGSTPMANSPAPSANPSHRPVGHLLDESRTGGASPAAPPASAPTTVERGATAQLHQVSPSQQTAATPGPESAVGIEKEEASGQRTGLRTNDADRSARVSRNRTLVGPDRLAVPASPAGQGMQQGRTSPSLPPPRQTSTAATGQNTYSYRIQDSKFDPSENLQERAAQKARELAVVVRSEIADQRWDEAAKADFAPRISGSLVTADGVVRTHTSIKTDEGAPEPTRHETIQKILNEIRNNEVERVARNRLAERAGRAGDGLGGSRLPLWHGFCAEVALLSDFLFDFDQKYTGPEPGRLDAQLAALRNAQIISIQIWSDFPNGEDKVRPPCFTCEKLLERLGVEQISAEDVSKPARKSHDKTRAEQSRPPLAPGGERPIGEPGGLDEPDPVDQRALEDAVPRDGRGRPVRFPHPLGRWLGLVNDGGPAATPFRANNCLDTALSLLGTWQGKPQVSAPRKAEYYADDTPSTAGETDGRQRAEETLGAEFEYQGASADAAFPALSAQLLAAGHGASAVLITSVAPRHGGGSHAWNAVNHHGTIHWIDAQIGAVSTRPLFEYAVDGVWSIVLDPSGRAVRAGDIPTVVRGMASIEEDGKAGGGAPAAPTVPLTSFAPDGRADHLPDLEPAELLAAAALVRPEDFKGRLVESVDVGEAVTVRLRDGRSIRFEAAVASGMEDVAATAVGRNRNVVTVNVRVAPEQLARVWVHEIAVALQEKAPRGFFRRALERVLCRGAGADALLEARLSERRYLVRALGRGGSAELSRELDELDRYLSDAGVRRLPRRPVPALVPVAGNDRDSVAAAVSSRLAQASYAGFGVRVGAVDAGSDRVVVRLDVVNAAGRQVGIVHFSVNRDASGALYARLEQLRMNESGAGFVTTFNSALESWLVESGVSRVEVRAVDAGAFAWARRGFYWGSRASAESVFSRLSVERGRVAAQASVVRRWLAGELVPQDELEAVAADYRGVAPEAVLADLERQVVAVDRILLRAGRAEFGSPGYPSPNEVALAGWSGVGSGWAGRRALVGAKWEGVRWLDAALRPDAPAGAESSDVGPVLPRQMMKPTATVPVGTRAAAWSDLGFANVDEVPSDIRLSIENAFPYVRMVDPTRIAFTQRSISEITSDRIDIDDLVQMITAWRGKPLHGVQWGDGSLVSIDNRRLTAARRAGITAVPFVPHAPTESLLDERWRHDWPRRRRRKAALSTEIRELPDGSWVVGGDVGKVVYEAGAVPQTFGEIALFRAALGRDLLPGILFGSHTLPVRVGSPPTRANARSAIVQVTSDEMVAVERDLASVAGQLELRLARRSDESALNRDISEDYFGTKPTEIPSTFSLELPGGEQYGRALEDVVQALKDLGYEALRATNTWGEGNATQGLRISWRSPHSDRVIDLLLPTDWSARIVEETTGWSQILAHPDESAARKIHVILRRLMLNGRVARSRIPDQIDPPPRVLANVWVNQDDSLAAWVAKLPGVFSEYQRWLSREGWQLGDVIAEYGLGERDLPIPAEARERLERWKPDGPDLLHALQELHGGSRADERGDPGPDDVGRSVVEPSPEGMGLRPGSGAADSLRAGQLGSLPGGGPDGGGGFDSGDHGRGDFAGRGDDSVALPVEGGAAGAGSAVVPPADPAGGASWSGPAGPFAREDPAFPLDLTRGFGKQRLRRLENRAYQSAVDKVLSSADGILVGADPRFHPYGALINDGGPTQPGRDINCLDCSLAAISSFYGRPEVSMARWPDGTTMGELRGIERAMGWLDADTWLHHDHLPSMTEQFWALHDHVAELGPGSAALVVNVWQDADENGLLFDAENRPLHGESHATVVVFPLGADGPVWWDPQEGATSDTPPDDLVSDTVELSYITVELDGRVNGDGTAGYEGSGAGLPGSRLPSRPAVEHAPVPARVGASVDSGNAGGSRAGATTGQGDAGARGEHRPNHIAWALSAPSDHQPISGGGSGRPGPRRGADLSGAAPARPAGQRGAPGSHPVGRNGSALLPGPLPRLRSSGIGSNGAGQRGEGASIGDSDASSTGVGGRFGRVPGPGPVPLNSPAGAPGGSGSVSPGAHGGGPAGRDNVSGPVRPERLTSDPEREGAVRGAAEAYRLGEPGELAAIASAHEVASRWTAPYLVAAVDRVLRRLNPLATGDARFLFVTADDVVPWIVGRLAPDFARRHALWVQWPPTPSGWRHLNAQHPSMLVTDDPATLSEAHQLLSPSAPGSRVVSRLHGPVPDASAMTRAQRMAARDAVTAVVRMAMRAGPETGRTAVYAAANELDRRVAEFDLRSAVPARAGGHGSRSDEQLLAEWLQH</sequence>
<accession>A0ABN0UWR2</accession>
<evidence type="ECO:0000256" key="1">
    <source>
        <dbReference type="SAM" id="MobiDB-lite"/>
    </source>
</evidence>
<feature type="compositionally biased region" description="Low complexity" evidence="1">
    <location>
        <begin position="2466"/>
        <end position="2480"/>
    </location>
</feature>
<feature type="region of interest" description="Disordered" evidence="1">
    <location>
        <begin position="854"/>
        <end position="897"/>
    </location>
</feature>
<keyword evidence="2" id="KW-1133">Transmembrane helix</keyword>
<comment type="caution">
    <text evidence="5">The sequence shown here is derived from an EMBL/GenBank/DDBJ whole genome shotgun (WGS) entry which is preliminary data.</text>
</comment>
<feature type="transmembrane region" description="Helical" evidence="2">
    <location>
        <begin position="116"/>
        <end position="138"/>
    </location>
</feature>
<evidence type="ECO:0000259" key="4">
    <source>
        <dbReference type="Pfam" id="PF25547"/>
    </source>
</evidence>
<organism evidence="5 6">
    <name type="scientific">Cryptosporangium japonicum</name>
    <dbReference type="NCBI Taxonomy" id="80872"/>
    <lineage>
        <taxon>Bacteria</taxon>
        <taxon>Bacillati</taxon>
        <taxon>Actinomycetota</taxon>
        <taxon>Actinomycetes</taxon>
        <taxon>Cryptosporangiales</taxon>
        <taxon>Cryptosporangiaceae</taxon>
        <taxon>Cryptosporangium</taxon>
    </lineage>
</organism>
<dbReference type="RefSeq" id="WP_344652024.1">
    <property type="nucleotide sequence ID" value="NZ_BAAAGX010000023.1"/>
</dbReference>
<keyword evidence="2" id="KW-0472">Membrane</keyword>
<feature type="region of interest" description="Disordered" evidence="1">
    <location>
        <begin position="394"/>
        <end position="419"/>
    </location>
</feature>
<dbReference type="InterPro" id="IPR028908">
    <property type="entry name" value="Tox-PL_dom"/>
</dbReference>
<dbReference type="InterPro" id="IPR057746">
    <property type="entry name" value="CpnT-like_N"/>
</dbReference>
<feature type="compositionally biased region" description="Low complexity" evidence="1">
    <location>
        <begin position="2112"/>
        <end position="2123"/>
    </location>
</feature>
<feature type="region of interest" description="Disordered" evidence="1">
    <location>
        <begin position="494"/>
        <end position="655"/>
    </location>
</feature>
<feature type="region of interest" description="Disordered" evidence="1">
    <location>
        <begin position="2033"/>
        <end position="2123"/>
    </location>
</feature>
<evidence type="ECO:0000259" key="3">
    <source>
        <dbReference type="Pfam" id="PF15644"/>
    </source>
</evidence>
<gene>
    <name evidence="5" type="ORF">GCM10009539_57310</name>
</gene>
<evidence type="ECO:0000256" key="2">
    <source>
        <dbReference type="SAM" id="Phobius"/>
    </source>
</evidence>
<protein>
    <recommendedName>
        <fullName evidence="7">Tox-PL domain-containing protein</fullName>
    </recommendedName>
</protein>
<feature type="compositionally biased region" description="Basic and acidic residues" evidence="1">
    <location>
        <begin position="2576"/>
        <end position="2589"/>
    </location>
</feature>
<dbReference type="Proteomes" id="UP001500967">
    <property type="component" value="Unassembled WGS sequence"/>
</dbReference>
<feature type="region of interest" description="Disordered" evidence="1">
    <location>
        <begin position="2366"/>
        <end position="2590"/>
    </location>
</feature>
<dbReference type="EMBL" id="BAAAGX010000023">
    <property type="protein sequence ID" value="GAA0263737.1"/>
    <property type="molecule type" value="Genomic_DNA"/>
</dbReference>
<feature type="compositionally biased region" description="Basic and acidic residues" evidence="1">
    <location>
        <begin position="2093"/>
        <end position="2107"/>
    </location>
</feature>
<feature type="domain" description="Tox-PL" evidence="3">
    <location>
        <begin position="2213"/>
        <end position="2338"/>
    </location>
</feature>
<feature type="domain" description="Outer membrane channel protein CpnT-like N-terminal" evidence="4">
    <location>
        <begin position="13"/>
        <end position="146"/>
    </location>
</feature>
<feature type="compositionally biased region" description="Basic and acidic residues" evidence="1">
    <location>
        <begin position="2033"/>
        <end position="2049"/>
    </location>
</feature>
<keyword evidence="2" id="KW-0812">Transmembrane</keyword>
<dbReference type="Pfam" id="PF25547">
    <property type="entry name" value="WXG100_2"/>
    <property type="match status" value="1"/>
</dbReference>
<feature type="compositionally biased region" description="Polar residues" evidence="1">
    <location>
        <begin position="561"/>
        <end position="573"/>
    </location>
</feature>
<reference evidence="5 6" key="1">
    <citation type="journal article" date="2019" name="Int. J. Syst. Evol. Microbiol.">
        <title>The Global Catalogue of Microorganisms (GCM) 10K type strain sequencing project: providing services to taxonomists for standard genome sequencing and annotation.</title>
        <authorList>
            <consortium name="The Broad Institute Genomics Platform"/>
            <consortium name="The Broad Institute Genome Sequencing Center for Infectious Disease"/>
            <person name="Wu L."/>
            <person name="Ma J."/>
        </authorList>
    </citation>
    <scope>NUCLEOTIDE SEQUENCE [LARGE SCALE GENOMIC DNA]</scope>
    <source>
        <strain evidence="5 6">JCM 10425</strain>
    </source>
</reference>
<feature type="compositionally biased region" description="Gly residues" evidence="1">
    <location>
        <begin position="2549"/>
        <end position="2566"/>
    </location>
</feature>
<proteinExistence type="predicted"/>
<evidence type="ECO:0000313" key="5">
    <source>
        <dbReference type="EMBL" id="GAA0263737.1"/>
    </source>
</evidence>
<name>A0ABN0UWR2_9ACTN</name>